<dbReference type="Gene3D" id="3.40.50.150">
    <property type="entry name" value="Vaccinia Virus protein VP39"/>
    <property type="match status" value="1"/>
</dbReference>
<name>A0AAV3U303_9ALTE</name>
<keyword evidence="6" id="KW-0680">Restriction system</keyword>
<proteinExistence type="inferred from homology"/>
<dbReference type="GO" id="GO:0009007">
    <property type="term" value="F:site-specific DNA-methyltransferase (adenine-specific) activity"/>
    <property type="evidence" value="ECO:0007669"/>
    <property type="project" value="UniProtKB-EC"/>
</dbReference>
<dbReference type="Pfam" id="PF02384">
    <property type="entry name" value="N6_Mtase"/>
    <property type="match status" value="1"/>
</dbReference>
<dbReference type="Proteomes" id="UP001409585">
    <property type="component" value="Unassembled WGS sequence"/>
</dbReference>
<evidence type="ECO:0000256" key="4">
    <source>
        <dbReference type="ARBA" id="ARBA00022679"/>
    </source>
</evidence>
<organism evidence="10 11">
    <name type="scientific">Halioxenophilus aromaticivorans</name>
    <dbReference type="NCBI Taxonomy" id="1306992"/>
    <lineage>
        <taxon>Bacteria</taxon>
        <taxon>Pseudomonadati</taxon>
        <taxon>Pseudomonadota</taxon>
        <taxon>Gammaproteobacteria</taxon>
        <taxon>Alteromonadales</taxon>
        <taxon>Alteromonadaceae</taxon>
        <taxon>Halioxenophilus</taxon>
    </lineage>
</organism>
<comment type="similarity">
    <text evidence="1">Belongs to the N(4)/N(6)-methyltransferase family.</text>
</comment>
<evidence type="ECO:0000313" key="11">
    <source>
        <dbReference type="Proteomes" id="UP001409585"/>
    </source>
</evidence>
<dbReference type="PROSITE" id="PS00092">
    <property type="entry name" value="N6_MTASE"/>
    <property type="match status" value="1"/>
</dbReference>
<evidence type="ECO:0000256" key="7">
    <source>
        <dbReference type="ARBA" id="ARBA00047942"/>
    </source>
</evidence>
<dbReference type="GO" id="GO:0009307">
    <property type="term" value="P:DNA restriction-modification system"/>
    <property type="evidence" value="ECO:0007669"/>
    <property type="project" value="UniProtKB-KW"/>
</dbReference>
<dbReference type="Pfam" id="PF22837">
    <property type="entry name" value="M_Eco57I_C"/>
    <property type="match status" value="1"/>
</dbReference>
<comment type="catalytic activity">
    <reaction evidence="7">
        <text>a 2'-deoxyadenosine in DNA + S-adenosyl-L-methionine = an N(6)-methyl-2'-deoxyadenosine in DNA + S-adenosyl-L-homocysteine + H(+)</text>
        <dbReference type="Rhea" id="RHEA:15197"/>
        <dbReference type="Rhea" id="RHEA-COMP:12418"/>
        <dbReference type="Rhea" id="RHEA-COMP:12419"/>
        <dbReference type="ChEBI" id="CHEBI:15378"/>
        <dbReference type="ChEBI" id="CHEBI:57856"/>
        <dbReference type="ChEBI" id="CHEBI:59789"/>
        <dbReference type="ChEBI" id="CHEBI:90615"/>
        <dbReference type="ChEBI" id="CHEBI:90616"/>
        <dbReference type="EC" id="2.1.1.72"/>
    </reaction>
</comment>
<dbReference type="GO" id="GO:0008170">
    <property type="term" value="F:N-methyltransferase activity"/>
    <property type="evidence" value="ECO:0007669"/>
    <property type="project" value="InterPro"/>
</dbReference>
<dbReference type="PANTHER" id="PTHR33841:SF5">
    <property type="entry name" value="DNA METHYLASE (MODIFICATION METHYLASE) (METHYLTRANSFERASE)-RELATED"/>
    <property type="match status" value="1"/>
</dbReference>
<dbReference type="EC" id="2.1.1.72" evidence="2"/>
<dbReference type="PRINTS" id="PR00507">
    <property type="entry name" value="N12N6MTFRASE"/>
</dbReference>
<dbReference type="RefSeq" id="WP_345421961.1">
    <property type="nucleotide sequence ID" value="NZ_AP031496.1"/>
</dbReference>
<evidence type="ECO:0000259" key="8">
    <source>
        <dbReference type="Pfam" id="PF02384"/>
    </source>
</evidence>
<evidence type="ECO:0000259" key="9">
    <source>
        <dbReference type="Pfam" id="PF22837"/>
    </source>
</evidence>
<keyword evidence="5" id="KW-0949">S-adenosyl-L-methionine</keyword>
<evidence type="ECO:0000256" key="2">
    <source>
        <dbReference type="ARBA" id="ARBA00011900"/>
    </source>
</evidence>
<sequence length="561" mass="64370">MLAHPDTLTKRLLGAYYTPAELSDILAKFALRSPEDTVLEPSFGGGAFLRSAVDRLSELGAPRPEKQIFGCDIDTHAFDHLPSYFGRRMGKVGRRFILRDFLDVDSQSFMEKKFDCILANPPFIGYAKLTNAQRDHAKNILNQFNIKNNRYASLWYYFILNSLLVLKEGGRIVFVLPHAFIDNDYALSLRTYLTRNFNTVATFSLPNRIFNDQGTKERVVVLVAQGWQETSTNNFSNAIHVNNFDELDEYLTSLKDQRVIKRRHLKCAVGRVSGALTSTEASLVNEVVNSAYAKRFGEFVDVKIGLVTGDAKYFTFNKEKISQYGLSPKRHFLPLMRSLKENLGVDFTSNDFKAHVASGREYYLLKYEDGMLSDERYLDYLNTYDLSKIDSNQTFMKRENWCEVDDGLVSDLFLAYMSISYPRAVINDVQASCINSTHRGFFKSNFPNYFKKLICLSLLTGFTRVFAEMEAKVYGNKMLKMEPGFYTKLKILIPDNVVAREVNSCFSQVNQMLRKGESDEASKLASQFIYSRCFSSSEEKIYEENFEKIRLKLQERRKSSS</sequence>
<dbReference type="InterPro" id="IPR029063">
    <property type="entry name" value="SAM-dependent_MTases_sf"/>
</dbReference>
<dbReference type="PANTHER" id="PTHR33841">
    <property type="entry name" value="DNA METHYLTRANSFERASE YEEA-RELATED"/>
    <property type="match status" value="1"/>
</dbReference>
<evidence type="ECO:0000313" key="10">
    <source>
        <dbReference type="EMBL" id="GAA4943773.1"/>
    </source>
</evidence>
<evidence type="ECO:0000256" key="6">
    <source>
        <dbReference type="ARBA" id="ARBA00022747"/>
    </source>
</evidence>
<reference evidence="11" key="1">
    <citation type="journal article" date="2019" name="Int. J. Syst. Evol. Microbiol.">
        <title>The Global Catalogue of Microorganisms (GCM) 10K type strain sequencing project: providing services to taxonomists for standard genome sequencing and annotation.</title>
        <authorList>
            <consortium name="The Broad Institute Genomics Platform"/>
            <consortium name="The Broad Institute Genome Sequencing Center for Infectious Disease"/>
            <person name="Wu L."/>
            <person name="Ma J."/>
        </authorList>
    </citation>
    <scope>NUCLEOTIDE SEQUENCE [LARGE SCALE GENOMIC DNA]</scope>
    <source>
        <strain evidence="11">JCM 19134</strain>
    </source>
</reference>
<dbReference type="InterPro" id="IPR050953">
    <property type="entry name" value="N4_N6_ade-DNA_methylase"/>
</dbReference>
<dbReference type="SUPFAM" id="SSF53335">
    <property type="entry name" value="S-adenosyl-L-methionine-dependent methyltransferases"/>
    <property type="match status" value="1"/>
</dbReference>
<dbReference type="InterPro" id="IPR003356">
    <property type="entry name" value="DNA_methylase_A-5"/>
</dbReference>
<feature type="domain" description="Type II methyltransferase M.Eco57I C-terminal" evidence="9">
    <location>
        <begin position="275"/>
        <end position="527"/>
    </location>
</feature>
<keyword evidence="4" id="KW-0808">Transferase</keyword>
<comment type="caution">
    <text evidence="10">The sequence shown here is derived from an EMBL/GenBank/DDBJ whole genome shotgun (WGS) entry which is preliminary data.</text>
</comment>
<protein>
    <recommendedName>
        <fullName evidence="2">site-specific DNA-methyltransferase (adenine-specific)</fullName>
        <ecNumber evidence="2">2.1.1.72</ecNumber>
    </recommendedName>
</protein>
<dbReference type="CDD" id="cd02440">
    <property type="entry name" value="AdoMet_MTases"/>
    <property type="match status" value="1"/>
</dbReference>
<dbReference type="InterPro" id="IPR054520">
    <property type="entry name" value="M_Eco57I_C"/>
</dbReference>
<gene>
    <name evidence="10" type="ORF">GCM10025791_23210</name>
</gene>
<keyword evidence="11" id="KW-1185">Reference proteome</keyword>
<dbReference type="InterPro" id="IPR002052">
    <property type="entry name" value="DNA_methylase_N6_adenine_CS"/>
</dbReference>
<evidence type="ECO:0000256" key="1">
    <source>
        <dbReference type="ARBA" id="ARBA00006594"/>
    </source>
</evidence>
<dbReference type="GO" id="GO:0003677">
    <property type="term" value="F:DNA binding"/>
    <property type="evidence" value="ECO:0007669"/>
    <property type="project" value="InterPro"/>
</dbReference>
<keyword evidence="3" id="KW-0489">Methyltransferase</keyword>
<evidence type="ECO:0000256" key="5">
    <source>
        <dbReference type="ARBA" id="ARBA00022691"/>
    </source>
</evidence>
<dbReference type="EMBL" id="BAABLX010000020">
    <property type="protein sequence ID" value="GAA4943773.1"/>
    <property type="molecule type" value="Genomic_DNA"/>
</dbReference>
<feature type="domain" description="DNA methylase adenine-specific" evidence="8">
    <location>
        <begin position="11"/>
        <end position="261"/>
    </location>
</feature>
<accession>A0AAV3U303</accession>
<dbReference type="AlphaFoldDB" id="A0AAV3U303"/>
<dbReference type="GO" id="GO:0032259">
    <property type="term" value="P:methylation"/>
    <property type="evidence" value="ECO:0007669"/>
    <property type="project" value="UniProtKB-KW"/>
</dbReference>
<evidence type="ECO:0000256" key="3">
    <source>
        <dbReference type="ARBA" id="ARBA00022603"/>
    </source>
</evidence>